<dbReference type="EMBL" id="JAUPFM010000008">
    <property type="protein sequence ID" value="KAK2844204.1"/>
    <property type="molecule type" value="Genomic_DNA"/>
</dbReference>
<name>A0AA88MT96_CHASR</name>
<dbReference type="Proteomes" id="UP001187415">
    <property type="component" value="Unassembled WGS sequence"/>
</dbReference>
<protein>
    <submittedName>
        <fullName evidence="1">Uncharacterized protein</fullName>
    </submittedName>
</protein>
<proteinExistence type="predicted"/>
<comment type="caution">
    <text evidence="1">The sequence shown here is derived from an EMBL/GenBank/DDBJ whole genome shotgun (WGS) entry which is preliminary data.</text>
</comment>
<evidence type="ECO:0000313" key="1">
    <source>
        <dbReference type="EMBL" id="KAK2844204.1"/>
    </source>
</evidence>
<keyword evidence="2" id="KW-1185">Reference proteome</keyword>
<gene>
    <name evidence="1" type="ORF">Q5P01_010863</name>
</gene>
<accession>A0AA88MT96</accession>
<organism evidence="1 2">
    <name type="scientific">Channa striata</name>
    <name type="common">Snakehead murrel</name>
    <name type="synonym">Ophicephalus striatus</name>
    <dbReference type="NCBI Taxonomy" id="64152"/>
    <lineage>
        <taxon>Eukaryota</taxon>
        <taxon>Metazoa</taxon>
        <taxon>Chordata</taxon>
        <taxon>Craniata</taxon>
        <taxon>Vertebrata</taxon>
        <taxon>Euteleostomi</taxon>
        <taxon>Actinopterygii</taxon>
        <taxon>Neopterygii</taxon>
        <taxon>Teleostei</taxon>
        <taxon>Neoteleostei</taxon>
        <taxon>Acanthomorphata</taxon>
        <taxon>Anabantaria</taxon>
        <taxon>Anabantiformes</taxon>
        <taxon>Channoidei</taxon>
        <taxon>Channidae</taxon>
        <taxon>Channa</taxon>
    </lineage>
</organism>
<reference evidence="1" key="1">
    <citation type="submission" date="2023-07" db="EMBL/GenBank/DDBJ databases">
        <title>Chromosome-level Genome Assembly of Striped Snakehead (Channa striata).</title>
        <authorList>
            <person name="Liu H."/>
        </authorList>
    </citation>
    <scope>NUCLEOTIDE SEQUENCE</scope>
    <source>
        <strain evidence="1">Gz</strain>
        <tissue evidence="1">Muscle</tissue>
    </source>
</reference>
<sequence length="53" mass="6190">MQNQHRKMKEKTIRLLILIKQEEAIAPLNATQYAGFFVNGGIMQEGDTWFKHD</sequence>
<dbReference type="AlphaFoldDB" id="A0AA88MT96"/>
<evidence type="ECO:0000313" key="2">
    <source>
        <dbReference type="Proteomes" id="UP001187415"/>
    </source>
</evidence>